<dbReference type="KEGG" id="psoj:PHYSODRAFT_305033"/>
<dbReference type="AlphaFoldDB" id="G5A471"/>
<feature type="region of interest" description="Disordered" evidence="1">
    <location>
        <begin position="70"/>
        <end position="128"/>
    </location>
</feature>
<reference evidence="2 3" key="1">
    <citation type="journal article" date="2006" name="Science">
        <title>Phytophthora genome sequences uncover evolutionary origins and mechanisms of pathogenesis.</title>
        <authorList>
            <person name="Tyler B.M."/>
            <person name="Tripathy S."/>
            <person name="Zhang X."/>
            <person name="Dehal P."/>
            <person name="Jiang R.H."/>
            <person name="Aerts A."/>
            <person name="Arredondo F.D."/>
            <person name="Baxter L."/>
            <person name="Bensasson D."/>
            <person name="Beynon J.L."/>
            <person name="Chapman J."/>
            <person name="Damasceno C.M."/>
            <person name="Dorrance A.E."/>
            <person name="Dou D."/>
            <person name="Dickerman A.W."/>
            <person name="Dubchak I.L."/>
            <person name="Garbelotto M."/>
            <person name="Gijzen M."/>
            <person name="Gordon S.G."/>
            <person name="Govers F."/>
            <person name="Grunwald N.J."/>
            <person name="Huang W."/>
            <person name="Ivors K.L."/>
            <person name="Jones R.W."/>
            <person name="Kamoun S."/>
            <person name="Krampis K."/>
            <person name="Lamour K.H."/>
            <person name="Lee M.K."/>
            <person name="McDonald W.H."/>
            <person name="Medina M."/>
            <person name="Meijer H.J."/>
            <person name="Nordberg E.K."/>
            <person name="Maclean D.J."/>
            <person name="Ospina-Giraldo M.D."/>
            <person name="Morris P.F."/>
            <person name="Phuntumart V."/>
            <person name="Putnam N.H."/>
            <person name="Rash S."/>
            <person name="Rose J.K."/>
            <person name="Sakihama Y."/>
            <person name="Salamov A.A."/>
            <person name="Savidor A."/>
            <person name="Scheuring C.F."/>
            <person name="Smith B.M."/>
            <person name="Sobral B.W."/>
            <person name="Terry A."/>
            <person name="Torto-Alalibo T.A."/>
            <person name="Win J."/>
            <person name="Xu Z."/>
            <person name="Zhang H."/>
            <person name="Grigoriev I.V."/>
            <person name="Rokhsar D.S."/>
            <person name="Boore J.L."/>
        </authorList>
    </citation>
    <scope>NUCLEOTIDE SEQUENCE [LARGE SCALE GENOMIC DNA]</scope>
    <source>
        <strain evidence="2 3">P6497</strain>
    </source>
</reference>
<feature type="compositionally biased region" description="Low complexity" evidence="1">
    <location>
        <begin position="190"/>
        <end position="202"/>
    </location>
</feature>
<feature type="compositionally biased region" description="Basic and acidic residues" evidence="1">
    <location>
        <begin position="312"/>
        <end position="337"/>
    </location>
</feature>
<evidence type="ECO:0000313" key="2">
    <source>
        <dbReference type="EMBL" id="EGZ09517.1"/>
    </source>
</evidence>
<sequence>MTWDSDARMFGMSKEGTEVIRTVYENHLWTFNAHNIGSAITNKKKNAVKKHVFASFAVTDSVEDIDGEFDDFAADDHDDDESSHQADCDAESERCASSNIDHEDVESVAGSEDENAQDVSSENSAERELWDEILRASSLPDYDDAFEETQEGEGTGSRRDSDTEVDPEEAENNSTTEISPENVKVDNESTEAVSETAAADAEGQSGYSDQDENEDEHEVEVDEDYAQSIAHITDPTHVVEPELRGGADYDCLFDPADARELSEVAGDVNDGNDGALVPVTDHELVAVPDQIIGHRRPRDVDVRRTRERKRNKVDTKRVKETTPRRPGLREVHERRPPERFEDYQPYTLIVAVPEAYVLVM</sequence>
<dbReference type="GeneID" id="20642498"/>
<evidence type="ECO:0000313" key="3">
    <source>
        <dbReference type="Proteomes" id="UP000002640"/>
    </source>
</evidence>
<dbReference type="Proteomes" id="UP000002640">
    <property type="component" value="Unassembled WGS sequence"/>
</dbReference>
<dbReference type="RefSeq" id="XP_009534378.1">
    <property type="nucleotide sequence ID" value="XM_009536083.1"/>
</dbReference>
<name>G5A471_PHYSP</name>
<feature type="compositionally biased region" description="Acidic residues" evidence="1">
    <location>
        <begin position="209"/>
        <end position="225"/>
    </location>
</feature>
<dbReference type="InParanoid" id="G5A471"/>
<gene>
    <name evidence="2" type="ORF">PHYSODRAFT_305033</name>
</gene>
<feature type="compositionally biased region" description="Acidic residues" evidence="1">
    <location>
        <begin position="103"/>
        <end position="116"/>
    </location>
</feature>
<evidence type="ECO:0000256" key="1">
    <source>
        <dbReference type="SAM" id="MobiDB-lite"/>
    </source>
</evidence>
<accession>G5A471</accession>
<protein>
    <submittedName>
        <fullName evidence="2">Uncharacterized protein</fullName>
    </submittedName>
</protein>
<feature type="compositionally biased region" description="Basic and acidic residues" evidence="1">
    <location>
        <begin position="82"/>
        <end position="94"/>
    </location>
</feature>
<feature type="region of interest" description="Disordered" evidence="1">
    <location>
        <begin position="147"/>
        <end position="236"/>
    </location>
</feature>
<organism evidence="2 3">
    <name type="scientific">Phytophthora sojae (strain P6497)</name>
    <name type="common">Soybean stem and root rot agent</name>
    <name type="synonym">Phytophthora megasperma f. sp. glycines</name>
    <dbReference type="NCBI Taxonomy" id="1094619"/>
    <lineage>
        <taxon>Eukaryota</taxon>
        <taxon>Sar</taxon>
        <taxon>Stramenopiles</taxon>
        <taxon>Oomycota</taxon>
        <taxon>Peronosporomycetes</taxon>
        <taxon>Peronosporales</taxon>
        <taxon>Peronosporaceae</taxon>
        <taxon>Phytophthora</taxon>
    </lineage>
</organism>
<feature type="region of interest" description="Disordered" evidence="1">
    <location>
        <begin position="301"/>
        <end position="337"/>
    </location>
</feature>
<dbReference type="EMBL" id="JH159159">
    <property type="protein sequence ID" value="EGZ09517.1"/>
    <property type="molecule type" value="Genomic_DNA"/>
</dbReference>
<feature type="compositionally biased region" description="Acidic residues" evidence="1">
    <location>
        <begin position="70"/>
        <end position="81"/>
    </location>
</feature>
<proteinExistence type="predicted"/>
<keyword evidence="3" id="KW-1185">Reference proteome</keyword>